<evidence type="ECO:0000313" key="2">
    <source>
        <dbReference type="EMBL" id="CAD9679216.1"/>
    </source>
</evidence>
<dbReference type="EMBL" id="HBHK01010362">
    <property type="protein sequence ID" value="CAD9679216.1"/>
    <property type="molecule type" value="Transcribed_RNA"/>
</dbReference>
<feature type="transmembrane region" description="Helical" evidence="1">
    <location>
        <begin position="184"/>
        <end position="203"/>
    </location>
</feature>
<accession>A0A7S2WC09</accession>
<keyword evidence="1" id="KW-0812">Transmembrane</keyword>
<dbReference type="AlphaFoldDB" id="A0A7S2WC09"/>
<feature type="transmembrane region" description="Helical" evidence="1">
    <location>
        <begin position="97"/>
        <end position="117"/>
    </location>
</feature>
<feature type="transmembrane region" description="Helical" evidence="1">
    <location>
        <begin position="158"/>
        <end position="178"/>
    </location>
</feature>
<sequence>MVDVVYIPYIWVLAFVLFVVIHLLLDGLFAKYCLRARGVERSKAELDYPFELPLFVTCSDHDYIGAFIREICFGVGRIVIEFALMVIALMNETDERLLYAVVASLISFLSLLVLLVFRVVSTLEHRRFVWAVFLYKRDLVKESKSEVLATMARVVRSILFLQGYLTIAFIAFFILVLFKDGNHSAIAALFAFEGLTIPVFLLYQQIYVSISLYCSQRSGKSKVSIVHPKFFYYSSNLTQKSVVDTDDITVVF</sequence>
<reference evidence="2" key="1">
    <citation type="submission" date="2021-01" db="EMBL/GenBank/DDBJ databases">
        <authorList>
            <person name="Corre E."/>
            <person name="Pelletier E."/>
            <person name="Niang G."/>
            <person name="Scheremetjew M."/>
            <person name="Finn R."/>
            <person name="Kale V."/>
            <person name="Holt S."/>
            <person name="Cochrane G."/>
            <person name="Meng A."/>
            <person name="Brown T."/>
            <person name="Cohen L."/>
        </authorList>
    </citation>
    <scope>NUCLEOTIDE SEQUENCE</scope>
    <source>
        <strain evidence="2">NY070348D</strain>
    </source>
</reference>
<keyword evidence="1" id="KW-0472">Membrane</keyword>
<feature type="transmembrane region" description="Helical" evidence="1">
    <location>
        <begin position="71"/>
        <end position="91"/>
    </location>
</feature>
<feature type="transmembrane region" description="Helical" evidence="1">
    <location>
        <begin position="6"/>
        <end position="25"/>
    </location>
</feature>
<evidence type="ECO:0000256" key="1">
    <source>
        <dbReference type="SAM" id="Phobius"/>
    </source>
</evidence>
<organism evidence="2">
    <name type="scientific">Mucochytrium quahogii</name>
    <dbReference type="NCBI Taxonomy" id="96639"/>
    <lineage>
        <taxon>Eukaryota</taxon>
        <taxon>Sar</taxon>
        <taxon>Stramenopiles</taxon>
        <taxon>Bigyra</taxon>
        <taxon>Labyrinthulomycetes</taxon>
        <taxon>Thraustochytrida</taxon>
        <taxon>Thraustochytriidae</taxon>
        <taxon>Mucochytrium</taxon>
    </lineage>
</organism>
<protein>
    <submittedName>
        <fullName evidence="2">Uncharacterized protein</fullName>
    </submittedName>
</protein>
<keyword evidence="1" id="KW-1133">Transmembrane helix</keyword>
<name>A0A7S2WC09_9STRA</name>
<gene>
    <name evidence="2" type="ORF">QSP1433_LOCUS6463</name>
</gene>
<proteinExistence type="predicted"/>